<dbReference type="EMBL" id="CP013251">
    <property type="protein sequence ID" value="AMO56579.1"/>
    <property type="molecule type" value="Genomic_DNA"/>
</dbReference>
<evidence type="ECO:0000313" key="3">
    <source>
        <dbReference type="Proteomes" id="UP000071065"/>
    </source>
</evidence>
<accession>A0A142BCV3</accession>
<evidence type="ECO:0000313" key="2">
    <source>
        <dbReference type="EMBL" id="AMO56579.1"/>
    </source>
</evidence>
<proteinExistence type="predicted"/>
<dbReference type="AlphaFoldDB" id="A0A142BCV3"/>
<dbReference type="InterPro" id="IPR056090">
    <property type="entry name" value="DUF7673"/>
</dbReference>
<dbReference type="RefSeq" id="WP_187300019.1">
    <property type="nucleotide sequence ID" value="NZ_CP013251.1"/>
</dbReference>
<dbReference type="STRING" id="570277.EZMO1_2497"/>
<name>A0A142BCV3_9GAMM</name>
<dbReference type="Pfam" id="PF24720">
    <property type="entry name" value="DUF7673"/>
    <property type="match status" value="1"/>
</dbReference>
<dbReference type="KEGG" id="emp:EZMO1_2497"/>
<dbReference type="PATRIC" id="fig|570277.3.peg.2676"/>
<dbReference type="Proteomes" id="UP000071065">
    <property type="component" value="Chromosome"/>
</dbReference>
<gene>
    <name evidence="2" type="ORF">EZMO1_2497</name>
</gene>
<sequence length="144" mass="16249">MQITMEQYTASTRALINLAYSGTSAAKTAAQVLLSAFNGEEWQLNINDLSLLDSNHLRHALTFIVARVTLGTEPQELIENGNQVFLDLWDSWNHYNVNNRWKRQCPECYGTGKQYSNMDDDNDLTTEICINCNGTSYVSEGVYA</sequence>
<reference evidence="2 3" key="1">
    <citation type="journal article" date="2016" name="Front. Microbiol.">
        <title>Genomic Insight into the Host-Endosymbiont Relationship of Endozoicomonas montiporae CL-33(T) with its Coral Host.</title>
        <authorList>
            <person name="Ding J.-Y."/>
            <person name="Shiu J.-H."/>
            <person name="Chen W.-M."/>
            <person name="Chiang Y.-R."/>
            <person name="Tang S.-L."/>
        </authorList>
    </citation>
    <scope>NUCLEOTIDE SEQUENCE [LARGE SCALE GENOMIC DNA]</scope>
    <source>
        <strain evidence="2 3">CL-33</strain>
    </source>
</reference>
<organism evidence="2 3">
    <name type="scientific">Endozoicomonas montiporae CL-33</name>
    <dbReference type="NCBI Taxonomy" id="570277"/>
    <lineage>
        <taxon>Bacteria</taxon>
        <taxon>Pseudomonadati</taxon>
        <taxon>Pseudomonadota</taxon>
        <taxon>Gammaproteobacteria</taxon>
        <taxon>Oceanospirillales</taxon>
        <taxon>Endozoicomonadaceae</taxon>
        <taxon>Endozoicomonas</taxon>
    </lineage>
</organism>
<feature type="domain" description="DUF7673" evidence="1">
    <location>
        <begin position="10"/>
        <end position="93"/>
    </location>
</feature>
<protein>
    <recommendedName>
        <fullName evidence="1">DUF7673 domain-containing protein</fullName>
    </recommendedName>
</protein>
<evidence type="ECO:0000259" key="1">
    <source>
        <dbReference type="Pfam" id="PF24720"/>
    </source>
</evidence>